<keyword evidence="2" id="KW-1185">Reference proteome</keyword>
<feature type="compositionally biased region" description="Low complexity" evidence="1">
    <location>
        <begin position="1"/>
        <end position="18"/>
    </location>
</feature>
<accession>A0A915NU49</accession>
<dbReference type="Proteomes" id="UP000887560">
    <property type="component" value="Unplaced"/>
</dbReference>
<reference evidence="3" key="1">
    <citation type="submission" date="2022-11" db="UniProtKB">
        <authorList>
            <consortium name="WormBaseParasite"/>
        </authorList>
    </citation>
    <scope>IDENTIFICATION</scope>
</reference>
<evidence type="ECO:0000313" key="3">
    <source>
        <dbReference type="WBParaSite" id="scf7180000420306.g5086"/>
    </source>
</evidence>
<evidence type="ECO:0000256" key="1">
    <source>
        <dbReference type="SAM" id="MobiDB-lite"/>
    </source>
</evidence>
<evidence type="ECO:0000313" key="2">
    <source>
        <dbReference type="Proteomes" id="UP000887560"/>
    </source>
</evidence>
<name>A0A915NU49_9BILA</name>
<dbReference type="WBParaSite" id="scf7180000420306.g5086">
    <property type="protein sequence ID" value="scf7180000420306.g5086"/>
    <property type="gene ID" value="scf7180000420306.g5086"/>
</dbReference>
<organism evidence="2 3">
    <name type="scientific">Meloidogyne floridensis</name>
    <dbReference type="NCBI Taxonomy" id="298350"/>
    <lineage>
        <taxon>Eukaryota</taxon>
        <taxon>Metazoa</taxon>
        <taxon>Ecdysozoa</taxon>
        <taxon>Nematoda</taxon>
        <taxon>Chromadorea</taxon>
        <taxon>Rhabditida</taxon>
        <taxon>Tylenchina</taxon>
        <taxon>Tylenchomorpha</taxon>
        <taxon>Tylenchoidea</taxon>
        <taxon>Meloidogynidae</taxon>
        <taxon>Meloidogyninae</taxon>
        <taxon>Meloidogyne</taxon>
    </lineage>
</organism>
<sequence length="68" mass="7624">MDSSTSSSTHDSSGSSTEHTIDGPLRLGQLIDNLEIELASRHWNKRTHVLWLLVARPLNDPFRLDNGK</sequence>
<dbReference type="AlphaFoldDB" id="A0A915NU49"/>
<feature type="region of interest" description="Disordered" evidence="1">
    <location>
        <begin position="1"/>
        <end position="22"/>
    </location>
</feature>
<proteinExistence type="predicted"/>
<protein>
    <submittedName>
        <fullName evidence="3">Uncharacterized protein</fullName>
    </submittedName>
</protein>